<keyword evidence="3" id="KW-1185">Reference proteome</keyword>
<comment type="caution">
    <text evidence="2">The sequence shown here is derived from an EMBL/GenBank/DDBJ whole genome shotgun (WGS) entry which is preliminary data.</text>
</comment>
<gene>
    <name evidence="2" type="ORF">THAOC_08231</name>
</gene>
<feature type="region of interest" description="Disordered" evidence="1">
    <location>
        <begin position="1"/>
        <end position="32"/>
    </location>
</feature>
<dbReference type="OrthoDB" id="424794at2759"/>
<dbReference type="EMBL" id="AGNL01008573">
    <property type="protein sequence ID" value="EJK70411.1"/>
    <property type="molecule type" value="Genomic_DNA"/>
</dbReference>
<evidence type="ECO:0000313" key="3">
    <source>
        <dbReference type="Proteomes" id="UP000266841"/>
    </source>
</evidence>
<evidence type="ECO:0000256" key="1">
    <source>
        <dbReference type="SAM" id="MobiDB-lite"/>
    </source>
</evidence>
<dbReference type="Proteomes" id="UP000266841">
    <property type="component" value="Unassembled WGS sequence"/>
</dbReference>
<organism evidence="2 3">
    <name type="scientific">Thalassiosira oceanica</name>
    <name type="common">Marine diatom</name>
    <dbReference type="NCBI Taxonomy" id="159749"/>
    <lineage>
        <taxon>Eukaryota</taxon>
        <taxon>Sar</taxon>
        <taxon>Stramenopiles</taxon>
        <taxon>Ochrophyta</taxon>
        <taxon>Bacillariophyta</taxon>
        <taxon>Coscinodiscophyceae</taxon>
        <taxon>Thalassiosirophycidae</taxon>
        <taxon>Thalassiosirales</taxon>
        <taxon>Thalassiosiraceae</taxon>
        <taxon>Thalassiosira</taxon>
    </lineage>
</organism>
<reference evidence="2 3" key="1">
    <citation type="journal article" date="2012" name="Genome Biol.">
        <title>Genome and low-iron response of an oceanic diatom adapted to chronic iron limitation.</title>
        <authorList>
            <person name="Lommer M."/>
            <person name="Specht M."/>
            <person name="Roy A.S."/>
            <person name="Kraemer L."/>
            <person name="Andreson R."/>
            <person name="Gutowska M.A."/>
            <person name="Wolf J."/>
            <person name="Bergner S.V."/>
            <person name="Schilhabel M.B."/>
            <person name="Klostermeier U.C."/>
            <person name="Beiko R.G."/>
            <person name="Rosenstiel P."/>
            <person name="Hippler M."/>
            <person name="Laroche J."/>
        </authorList>
    </citation>
    <scope>NUCLEOTIDE SEQUENCE [LARGE SCALE GENOMIC DNA]</scope>
    <source>
        <strain evidence="2 3">CCMP1005</strain>
    </source>
</reference>
<accession>K0TAG0</accession>
<feature type="non-terminal residue" evidence="2">
    <location>
        <position position="179"/>
    </location>
</feature>
<sequence length="179" mass="20216">MSAEKSDDVGEDCRDTDDADVLGGDDGGGGDELVFQHPGIPKEYAIIQYRTMPETGFVEKELNAAFKRNDIERLKLTPDDVTTTAALLMLFPEQYQSHTRARKDCRKRKILIHRGSLGSGDSMFARDRLVVGRVIDRVKSGDTVCIQQRMQPNYDECKLHDKEPPFQLPVVFEDDHFAV</sequence>
<feature type="compositionally biased region" description="Basic and acidic residues" evidence="1">
    <location>
        <begin position="1"/>
        <end position="13"/>
    </location>
</feature>
<protein>
    <submittedName>
        <fullName evidence="2">Uncharacterized protein</fullName>
    </submittedName>
</protein>
<evidence type="ECO:0000313" key="2">
    <source>
        <dbReference type="EMBL" id="EJK70411.1"/>
    </source>
</evidence>
<proteinExistence type="predicted"/>
<name>K0TAG0_THAOC</name>
<dbReference type="AlphaFoldDB" id="K0TAG0"/>